<name>A0A0F2THM3_STRR3</name>
<dbReference type="AlphaFoldDB" id="A0A0F2THM3"/>
<accession>A0A0F2THM3</accession>
<feature type="domain" description="Cupin type-2" evidence="1">
    <location>
        <begin position="37"/>
        <end position="98"/>
    </location>
</feature>
<dbReference type="Pfam" id="PF07883">
    <property type="entry name" value="Cupin_2"/>
    <property type="match status" value="1"/>
</dbReference>
<dbReference type="PATRIC" id="fig|359131.3.peg.3728"/>
<evidence type="ECO:0000313" key="2">
    <source>
        <dbReference type="EMBL" id="KJS61212.1"/>
    </source>
</evidence>
<evidence type="ECO:0000259" key="1">
    <source>
        <dbReference type="Pfam" id="PF07883"/>
    </source>
</evidence>
<dbReference type="InterPro" id="IPR013096">
    <property type="entry name" value="Cupin_2"/>
</dbReference>
<sequence length="102" mass="10580">MSLVDVNECAARLPEAWRSVVVGTVGTAAVKVLRMDGRALPEEVHGTAEVLYVAEGVLELAVGGEGVSVRPGELCRVPAGVPHGVRAGSRGTLLILEVPEQV</sequence>
<dbReference type="Proteomes" id="UP000033699">
    <property type="component" value="Unassembled WGS sequence"/>
</dbReference>
<dbReference type="OrthoDB" id="9794183at2"/>
<dbReference type="InterPro" id="IPR014710">
    <property type="entry name" value="RmlC-like_jellyroll"/>
</dbReference>
<proteinExistence type="predicted"/>
<dbReference type="InterPro" id="IPR011051">
    <property type="entry name" value="RmlC_Cupin_sf"/>
</dbReference>
<dbReference type="RefSeq" id="WP_045697426.1">
    <property type="nucleotide sequence ID" value="NZ_JZKH01000030.1"/>
</dbReference>
<protein>
    <submittedName>
        <fullName evidence="2">Cupin</fullName>
    </submittedName>
</protein>
<keyword evidence="3" id="KW-1185">Reference proteome</keyword>
<dbReference type="SUPFAM" id="SSF51182">
    <property type="entry name" value="RmlC-like cupins"/>
    <property type="match status" value="1"/>
</dbReference>
<gene>
    <name evidence="2" type="ORF">VM95_16755</name>
</gene>
<dbReference type="EMBL" id="JZKH01000030">
    <property type="protein sequence ID" value="KJS61212.1"/>
    <property type="molecule type" value="Genomic_DNA"/>
</dbReference>
<dbReference type="Gene3D" id="2.60.120.10">
    <property type="entry name" value="Jelly Rolls"/>
    <property type="match status" value="1"/>
</dbReference>
<organism evidence="2 3">
    <name type="scientific">Streptomyces rubellomurinus (strain ATCC 31215)</name>
    <dbReference type="NCBI Taxonomy" id="359131"/>
    <lineage>
        <taxon>Bacteria</taxon>
        <taxon>Bacillati</taxon>
        <taxon>Actinomycetota</taxon>
        <taxon>Actinomycetes</taxon>
        <taxon>Kitasatosporales</taxon>
        <taxon>Streptomycetaceae</taxon>
        <taxon>Streptomyces</taxon>
    </lineage>
</organism>
<comment type="caution">
    <text evidence="2">The sequence shown here is derived from an EMBL/GenBank/DDBJ whole genome shotgun (WGS) entry which is preliminary data.</text>
</comment>
<evidence type="ECO:0000313" key="3">
    <source>
        <dbReference type="Proteomes" id="UP000033699"/>
    </source>
</evidence>
<reference evidence="2 3" key="1">
    <citation type="submission" date="2015-02" db="EMBL/GenBank/DDBJ databases">
        <authorList>
            <person name="Ju K.-S."/>
            <person name="Doroghazi J.R."/>
            <person name="Metcalf W."/>
        </authorList>
    </citation>
    <scope>NUCLEOTIDE SEQUENCE [LARGE SCALE GENOMIC DNA]</scope>
    <source>
        <strain evidence="2 3">ATCC 31215</strain>
    </source>
</reference>